<evidence type="ECO:0000259" key="2">
    <source>
        <dbReference type="Pfam" id="PF14219"/>
    </source>
</evidence>
<evidence type="ECO:0000313" key="4">
    <source>
        <dbReference type="Proteomes" id="UP001500668"/>
    </source>
</evidence>
<dbReference type="InterPro" id="IPR025565">
    <property type="entry name" value="DUF4328"/>
</dbReference>
<dbReference type="Pfam" id="PF14219">
    <property type="entry name" value="DUF4328"/>
    <property type="match status" value="1"/>
</dbReference>
<reference evidence="3 4" key="1">
    <citation type="journal article" date="2019" name="Int. J. Syst. Evol. Microbiol.">
        <title>The Global Catalogue of Microorganisms (GCM) 10K type strain sequencing project: providing services to taxonomists for standard genome sequencing and annotation.</title>
        <authorList>
            <consortium name="The Broad Institute Genomics Platform"/>
            <consortium name="The Broad Institute Genome Sequencing Center for Infectious Disease"/>
            <person name="Wu L."/>
            <person name="Ma J."/>
        </authorList>
    </citation>
    <scope>NUCLEOTIDE SEQUENCE [LARGE SCALE GENOMIC DNA]</scope>
    <source>
        <strain evidence="3 4">JCM 5067</strain>
    </source>
</reference>
<feature type="transmembrane region" description="Helical" evidence="1">
    <location>
        <begin position="147"/>
        <end position="163"/>
    </location>
</feature>
<evidence type="ECO:0000256" key="1">
    <source>
        <dbReference type="SAM" id="Phobius"/>
    </source>
</evidence>
<feature type="transmembrane region" description="Helical" evidence="1">
    <location>
        <begin position="20"/>
        <end position="39"/>
    </location>
</feature>
<dbReference type="EMBL" id="BAAACA010000038">
    <property type="protein sequence ID" value="GAA0617617.1"/>
    <property type="molecule type" value="Genomic_DNA"/>
</dbReference>
<protein>
    <recommendedName>
        <fullName evidence="2">DUF4328 domain-containing protein</fullName>
    </recommendedName>
</protein>
<keyword evidence="4" id="KW-1185">Reference proteome</keyword>
<keyword evidence="1" id="KW-0812">Transmembrane</keyword>
<dbReference type="Proteomes" id="UP001500668">
    <property type="component" value="Unassembled WGS sequence"/>
</dbReference>
<feature type="transmembrane region" description="Helical" evidence="1">
    <location>
        <begin position="103"/>
        <end position="127"/>
    </location>
</feature>
<name>A0ABN1GRS6_9ACTN</name>
<dbReference type="RefSeq" id="WP_344077823.1">
    <property type="nucleotide sequence ID" value="NZ_BAAACA010000038.1"/>
</dbReference>
<keyword evidence="1" id="KW-0472">Membrane</keyword>
<keyword evidence="1" id="KW-1133">Transmembrane helix</keyword>
<comment type="caution">
    <text evidence="3">The sequence shown here is derived from an EMBL/GenBank/DDBJ whole genome shotgun (WGS) entry which is preliminary data.</text>
</comment>
<proteinExistence type="predicted"/>
<feature type="transmembrane region" description="Helical" evidence="1">
    <location>
        <begin position="60"/>
        <end position="83"/>
    </location>
</feature>
<gene>
    <name evidence="3" type="ORF">GCM10010394_54800</name>
</gene>
<sequence length="221" mass="23862">MPPPNTVLRSPIGLARATNVLLGAAAATAVLALYAGVVRHRITGDLFAHSAAEINRSDDLYQLAGTLQLSAAAATAIVFIIWFHRVRSNADVFAQDACTMGRGWAIGGWCIPLGNLWIPFTIAREVWTASTQRAPDGSWREVSTRPIKSWWVTWVAALVILRIGTTMEDHAGSAEEFQRATDVLLAGDALMLAAALLAIRFVHRLTTMQHTKAVQGPLAVV</sequence>
<accession>A0ABN1GRS6</accession>
<feature type="transmembrane region" description="Helical" evidence="1">
    <location>
        <begin position="183"/>
        <end position="202"/>
    </location>
</feature>
<organism evidence="3 4">
    <name type="scientific">Streptomyces crystallinus</name>
    <dbReference type="NCBI Taxonomy" id="68191"/>
    <lineage>
        <taxon>Bacteria</taxon>
        <taxon>Bacillati</taxon>
        <taxon>Actinomycetota</taxon>
        <taxon>Actinomycetes</taxon>
        <taxon>Kitasatosporales</taxon>
        <taxon>Streptomycetaceae</taxon>
        <taxon>Streptomyces</taxon>
    </lineage>
</organism>
<feature type="domain" description="DUF4328" evidence="2">
    <location>
        <begin position="49"/>
        <end position="206"/>
    </location>
</feature>
<evidence type="ECO:0000313" key="3">
    <source>
        <dbReference type="EMBL" id="GAA0617617.1"/>
    </source>
</evidence>